<dbReference type="GO" id="GO:0015937">
    <property type="term" value="P:coenzyme A biosynthetic process"/>
    <property type="evidence" value="ECO:0007669"/>
    <property type="project" value="UniProtKB-UniRule"/>
</dbReference>
<dbReference type="InterPro" id="IPR027417">
    <property type="entry name" value="P-loop_NTPase"/>
</dbReference>
<dbReference type="PATRIC" id="fig|927665.4.peg.276"/>
<proteinExistence type="inferred from homology"/>
<organism evidence="7 8">
    <name type="scientific">Parabacteroides goldsteinii DSM 19448 = WAL 12034</name>
    <dbReference type="NCBI Taxonomy" id="927665"/>
    <lineage>
        <taxon>Bacteria</taxon>
        <taxon>Pseudomonadati</taxon>
        <taxon>Bacteroidota</taxon>
        <taxon>Bacteroidia</taxon>
        <taxon>Bacteroidales</taxon>
        <taxon>Tannerellaceae</taxon>
        <taxon>Parabacteroides</taxon>
    </lineage>
</organism>
<evidence type="ECO:0000313" key="8">
    <source>
        <dbReference type="Proteomes" id="UP000033047"/>
    </source>
</evidence>
<evidence type="ECO:0000313" key="7">
    <source>
        <dbReference type="EMBL" id="KKB60001.1"/>
    </source>
</evidence>
<dbReference type="Gene3D" id="3.40.50.300">
    <property type="entry name" value="P-loop containing nucleotide triphosphate hydrolases"/>
    <property type="match status" value="1"/>
</dbReference>
<dbReference type="InterPro" id="IPR001977">
    <property type="entry name" value="Depp_CoAkinase"/>
</dbReference>
<dbReference type="UniPathway" id="UPA00241">
    <property type="reaction ID" value="UER00356"/>
</dbReference>
<feature type="binding site" evidence="5">
    <location>
        <begin position="11"/>
        <end position="16"/>
    </location>
    <ligand>
        <name>ATP</name>
        <dbReference type="ChEBI" id="CHEBI:30616"/>
    </ligand>
</feature>
<comment type="catalytic activity">
    <reaction evidence="5">
        <text>3'-dephospho-CoA + ATP = ADP + CoA + H(+)</text>
        <dbReference type="Rhea" id="RHEA:18245"/>
        <dbReference type="ChEBI" id="CHEBI:15378"/>
        <dbReference type="ChEBI" id="CHEBI:30616"/>
        <dbReference type="ChEBI" id="CHEBI:57287"/>
        <dbReference type="ChEBI" id="CHEBI:57328"/>
        <dbReference type="ChEBI" id="CHEBI:456216"/>
        <dbReference type="EC" id="2.7.1.24"/>
    </reaction>
</comment>
<dbReference type="GO" id="GO:0005737">
    <property type="term" value="C:cytoplasm"/>
    <property type="evidence" value="ECO:0007669"/>
    <property type="project" value="UniProtKB-SubCell"/>
</dbReference>
<dbReference type="GeneID" id="69981487"/>
<name>A0A0F5JQA9_9BACT</name>
<comment type="pathway">
    <text evidence="5">Cofactor biosynthesis; coenzyme A biosynthesis; CoA from (R)-pantothenate: step 5/5.</text>
</comment>
<dbReference type="SUPFAM" id="SSF52540">
    <property type="entry name" value="P-loop containing nucleoside triphosphate hydrolases"/>
    <property type="match status" value="1"/>
</dbReference>
<dbReference type="AlphaFoldDB" id="A0A0F5JQA9"/>
<evidence type="ECO:0000256" key="1">
    <source>
        <dbReference type="ARBA" id="ARBA00009018"/>
    </source>
</evidence>
<comment type="caution">
    <text evidence="7">The sequence shown here is derived from an EMBL/GenBank/DDBJ whole genome shotgun (WGS) entry which is preliminary data.</text>
</comment>
<dbReference type="PROSITE" id="PS51219">
    <property type="entry name" value="DPCK"/>
    <property type="match status" value="1"/>
</dbReference>
<comment type="function">
    <text evidence="5">Catalyzes the phosphorylation of the 3'-hydroxyl group of dephosphocoenzyme A to form coenzyme A.</text>
</comment>
<keyword evidence="5" id="KW-0963">Cytoplasm</keyword>
<evidence type="ECO:0000256" key="4">
    <source>
        <dbReference type="ARBA" id="ARBA00022993"/>
    </source>
</evidence>
<keyword evidence="2 5" id="KW-0547">Nucleotide-binding</keyword>
<dbReference type="Pfam" id="PF01121">
    <property type="entry name" value="CoaE"/>
    <property type="match status" value="1"/>
</dbReference>
<keyword evidence="5" id="KW-0808">Transferase</keyword>
<protein>
    <recommendedName>
        <fullName evidence="5 6">Dephospho-CoA kinase</fullName>
        <ecNumber evidence="5 6">2.7.1.24</ecNumber>
    </recommendedName>
    <alternativeName>
        <fullName evidence="5">Dephosphocoenzyme A kinase</fullName>
    </alternativeName>
</protein>
<dbReference type="CDD" id="cd02022">
    <property type="entry name" value="DPCK"/>
    <property type="match status" value="1"/>
</dbReference>
<dbReference type="Proteomes" id="UP000033047">
    <property type="component" value="Unassembled WGS sequence"/>
</dbReference>
<keyword evidence="4 5" id="KW-0173">Coenzyme A biosynthesis</keyword>
<accession>A0A0F5JQA9</accession>
<dbReference type="GO" id="GO:0004140">
    <property type="term" value="F:dephospho-CoA kinase activity"/>
    <property type="evidence" value="ECO:0007669"/>
    <property type="project" value="UniProtKB-UniRule"/>
</dbReference>
<dbReference type="PANTHER" id="PTHR10695:SF46">
    <property type="entry name" value="BIFUNCTIONAL COENZYME A SYNTHASE-RELATED"/>
    <property type="match status" value="1"/>
</dbReference>
<evidence type="ECO:0000256" key="3">
    <source>
        <dbReference type="ARBA" id="ARBA00022840"/>
    </source>
</evidence>
<dbReference type="RefSeq" id="WP_046145079.1">
    <property type="nucleotide sequence ID" value="NZ_KQ033912.1"/>
</dbReference>
<keyword evidence="3 5" id="KW-0067">ATP-binding</keyword>
<gene>
    <name evidence="5" type="primary">coaE</name>
    <name evidence="7" type="ORF">HMPREF1535_00276</name>
</gene>
<dbReference type="NCBIfam" id="TIGR00152">
    <property type="entry name" value="dephospho-CoA kinase"/>
    <property type="match status" value="1"/>
</dbReference>
<evidence type="ECO:0000256" key="6">
    <source>
        <dbReference type="NCBIfam" id="TIGR00152"/>
    </source>
</evidence>
<comment type="similarity">
    <text evidence="1 5">Belongs to the CoaE family.</text>
</comment>
<dbReference type="EMBL" id="AQHV01000001">
    <property type="protein sequence ID" value="KKB60001.1"/>
    <property type="molecule type" value="Genomic_DNA"/>
</dbReference>
<evidence type="ECO:0000256" key="2">
    <source>
        <dbReference type="ARBA" id="ARBA00022741"/>
    </source>
</evidence>
<dbReference type="STRING" id="927665.HMPREF1535_00276"/>
<dbReference type="GO" id="GO:0005524">
    <property type="term" value="F:ATP binding"/>
    <property type="evidence" value="ECO:0007669"/>
    <property type="project" value="UniProtKB-UniRule"/>
</dbReference>
<sequence length="190" mass="21288">MIKIGITGGIGSGKSVVASLLNLYGVPVYVADTESKLLTDTSPVIKEKLTALLGEDLYTEKGLNKKLLASHIFSNPEYLRQVNAIIHPEVNRHFSAWTKSQASDICAIESAILFESGFNEVVDKSLMVYAPMQLRIERAVARDNVPREEIVRRINNQLPDEVKRDRSDYVIYNDDKQALLPQVEKFLVSL</sequence>
<evidence type="ECO:0000256" key="5">
    <source>
        <dbReference type="HAMAP-Rule" id="MF_00376"/>
    </source>
</evidence>
<dbReference type="PANTHER" id="PTHR10695">
    <property type="entry name" value="DEPHOSPHO-COA KINASE-RELATED"/>
    <property type="match status" value="1"/>
</dbReference>
<reference evidence="7 8" key="1">
    <citation type="submission" date="2013-04" db="EMBL/GenBank/DDBJ databases">
        <title>The Genome Sequence of Parabacteroides goldsteinii DSM 19448.</title>
        <authorList>
            <consortium name="The Broad Institute Genomics Platform"/>
            <person name="Earl A."/>
            <person name="Ward D."/>
            <person name="Feldgarden M."/>
            <person name="Gevers D."/>
            <person name="Martens E."/>
            <person name="Sakamoto M."/>
            <person name="Benno Y."/>
            <person name="Song Y."/>
            <person name="Liu C."/>
            <person name="Lee J."/>
            <person name="Bolanos M."/>
            <person name="Vaisanen M.L."/>
            <person name="Finegold S.M."/>
            <person name="Walker B."/>
            <person name="Young S."/>
            <person name="Zeng Q."/>
            <person name="Gargeya S."/>
            <person name="Fitzgerald M."/>
            <person name="Haas B."/>
            <person name="Abouelleil A."/>
            <person name="Allen A.W."/>
            <person name="Alvarado L."/>
            <person name="Arachchi H.M."/>
            <person name="Berlin A.M."/>
            <person name="Chapman S.B."/>
            <person name="Gainer-Dewar J."/>
            <person name="Goldberg J."/>
            <person name="Griggs A."/>
            <person name="Gujja S."/>
            <person name="Hansen M."/>
            <person name="Howarth C."/>
            <person name="Imamovic A."/>
            <person name="Ireland A."/>
            <person name="Larimer J."/>
            <person name="McCowan C."/>
            <person name="Murphy C."/>
            <person name="Pearson M."/>
            <person name="Poon T.W."/>
            <person name="Priest M."/>
            <person name="Roberts A."/>
            <person name="Saif S."/>
            <person name="Shea T."/>
            <person name="Sisk P."/>
            <person name="Sykes S."/>
            <person name="Wortman J."/>
            <person name="Nusbaum C."/>
            <person name="Birren B."/>
        </authorList>
    </citation>
    <scope>NUCLEOTIDE SEQUENCE [LARGE SCALE GENOMIC DNA]</scope>
    <source>
        <strain evidence="7 8">DSM 19448</strain>
    </source>
</reference>
<dbReference type="HAMAP" id="MF_00376">
    <property type="entry name" value="Dephospho_CoA_kinase"/>
    <property type="match status" value="1"/>
</dbReference>
<comment type="subcellular location">
    <subcellularLocation>
        <location evidence="5">Cytoplasm</location>
    </subcellularLocation>
</comment>
<keyword evidence="5 7" id="KW-0418">Kinase</keyword>
<dbReference type="EC" id="2.7.1.24" evidence="5 6"/>
<dbReference type="HOGENOM" id="CLU_057180_3_1_10"/>